<dbReference type="Pfam" id="PF01771">
    <property type="entry name" value="Viral_alk_exo"/>
    <property type="match status" value="1"/>
</dbReference>
<organism evidence="5 6">
    <name type="scientific">Betabaculovirus altermyunipunctae</name>
    <dbReference type="NCBI Taxonomy" id="3051996"/>
    <lineage>
        <taxon>Viruses</taxon>
        <taxon>Viruses incertae sedis</taxon>
        <taxon>Naldaviricetes</taxon>
        <taxon>Lefavirales</taxon>
        <taxon>Baculoviridae</taxon>
        <taxon>Betabaculovirus</taxon>
    </lineage>
</organism>
<dbReference type="SUPFAM" id="SSF57924">
    <property type="entry name" value="Inhibitor of apoptosis (IAP) repeat"/>
    <property type="match status" value="1"/>
</dbReference>
<dbReference type="GO" id="GO:0004527">
    <property type="term" value="F:exonuclease activity"/>
    <property type="evidence" value="ECO:0007669"/>
    <property type="project" value="UniProtKB-KW"/>
</dbReference>
<keyword evidence="2" id="KW-0255">Endonuclease</keyword>
<dbReference type="EMBL" id="KX855660">
    <property type="protein sequence ID" value="AQQ80396.1"/>
    <property type="molecule type" value="Genomic_DNA"/>
</dbReference>
<accession>A0A1S5YE75</accession>
<evidence type="ECO:0000256" key="1">
    <source>
        <dbReference type="ARBA" id="ARBA00022722"/>
    </source>
</evidence>
<proteinExistence type="predicted"/>
<keyword evidence="4" id="KW-0269">Exonuclease</keyword>
<dbReference type="PANTHER" id="PTHR46609:SF8">
    <property type="entry name" value="YQAJ VIRAL RECOMBINASE DOMAIN-CONTAINING PROTEIN"/>
    <property type="match status" value="1"/>
</dbReference>
<dbReference type="Proteomes" id="UP000203651">
    <property type="component" value="Segment"/>
</dbReference>
<dbReference type="SUPFAM" id="SSF52980">
    <property type="entry name" value="Restriction endonuclease-like"/>
    <property type="match status" value="1"/>
</dbReference>
<dbReference type="Gene3D" id="1.10.1170.10">
    <property type="entry name" value="Inhibitor Of Apoptosis Protein (2mihbC-IAP-1), Chain A"/>
    <property type="match status" value="1"/>
</dbReference>
<evidence type="ECO:0000256" key="3">
    <source>
        <dbReference type="ARBA" id="ARBA00022801"/>
    </source>
</evidence>
<sequence>MAALSTHQQQLSDKYIYSNYVTRLTPEHRNTKEEIFELERATRGQTQNPLWQVLRLNRTTASNSSSFCAENDAMRYGVENEKTVKKNQLLMRALEEQIAAKLNCTVTETVLDCGMFITPIGLFSASPDAYFLADDGRIVVLEIKCPYTYRNTDLESIRRGFNNKPRYRIPNTAFSVNRRGPLDVRVEKKNDHYRQVQAQMYVTDAALAIYLVKIGRLEEIHFVERDEEIIAELRAREEHEHQRCLRENAKQREFVMERNRLWTFSGVLGRDEAKRLARAGFYSWNGCVRCHFCHKTVELAETTVERVLAEHQCNAQHGNVRYANIKYRNYLPLQTRMDSLAPLALSPDDVKLLASNNIFLKNNTLKLYCCGVELLTNADKADDIKSIVTEYNHSVDCDRY</sequence>
<dbReference type="InterPro" id="IPR011335">
    <property type="entry name" value="Restrct_endonuc-II-like"/>
</dbReference>
<reference evidence="5 6" key="1">
    <citation type="journal article" date="2017" name="PLoS ONE">
        <title>The Complete Genome Sequence of a Second Distinct Betabaculovirus from the True Armyworm, Mythimna unipuncta.</title>
        <authorList>
            <person name="Harrison R.L."/>
            <person name="Rowley D.L."/>
            <person name="Mowery J."/>
            <person name="Bauchan G.R."/>
            <person name="Theilmann D.A."/>
            <person name="Rohrmann G.F."/>
            <person name="Erlandson M.A."/>
        </authorList>
    </citation>
    <scope>NUCLEOTIDE SEQUENCE [LARGE SCALE GENOMIC DNA]</scope>
    <source>
        <strain evidence="5">MyunGV#8</strain>
    </source>
</reference>
<dbReference type="RefSeq" id="YP_009345847.1">
    <property type="nucleotide sequence ID" value="NC_033780.2"/>
</dbReference>
<keyword evidence="3" id="KW-0378">Hydrolase</keyword>
<dbReference type="InterPro" id="IPR011604">
    <property type="entry name" value="PDDEXK-like_dom_sf"/>
</dbReference>
<dbReference type="PANTHER" id="PTHR46609">
    <property type="entry name" value="EXONUCLEASE, PHAGE-TYPE/RECB, C-TERMINAL DOMAIN-CONTAINING PROTEIN"/>
    <property type="match status" value="1"/>
</dbReference>
<dbReference type="InterPro" id="IPR034720">
    <property type="entry name" value="Viral_alk_exo"/>
</dbReference>
<evidence type="ECO:0000256" key="2">
    <source>
        <dbReference type="ARBA" id="ARBA00022759"/>
    </source>
</evidence>
<keyword evidence="6" id="KW-1185">Reference proteome</keyword>
<name>A0A1S5YE75_9BBAC</name>
<protein>
    <submittedName>
        <fullName evidence="5">ALK-EXO</fullName>
    </submittedName>
</protein>
<evidence type="ECO:0000256" key="4">
    <source>
        <dbReference type="ARBA" id="ARBA00022839"/>
    </source>
</evidence>
<dbReference type="GeneID" id="39105807"/>
<evidence type="ECO:0000313" key="5">
    <source>
        <dbReference type="EMBL" id="AQQ80396.1"/>
    </source>
</evidence>
<keyword evidence="1" id="KW-0540">Nuclease</keyword>
<dbReference type="InterPro" id="IPR051703">
    <property type="entry name" value="NF-kappa-B_Signaling_Reg"/>
</dbReference>
<dbReference type="Gene3D" id="3.90.320.10">
    <property type="match status" value="1"/>
</dbReference>
<dbReference type="KEGG" id="vg:39105807"/>
<dbReference type="GO" id="GO:0004519">
    <property type="term" value="F:endonuclease activity"/>
    <property type="evidence" value="ECO:0007669"/>
    <property type="project" value="UniProtKB-KW"/>
</dbReference>
<evidence type="ECO:0000313" key="6">
    <source>
        <dbReference type="Proteomes" id="UP000203651"/>
    </source>
</evidence>